<feature type="binding site" evidence="6">
    <location>
        <position position="406"/>
    </location>
    <ligand>
        <name>S-adenosyl-L-methionine</name>
        <dbReference type="ChEBI" id="CHEBI:59789"/>
    </ligand>
</feature>
<dbReference type="PROSITE" id="PS51687">
    <property type="entry name" value="SAM_MT_RNA_M5U"/>
    <property type="match status" value="1"/>
</dbReference>
<evidence type="ECO:0000256" key="2">
    <source>
        <dbReference type="ARBA" id="ARBA00022679"/>
    </source>
</evidence>
<dbReference type="InterPro" id="IPR025714">
    <property type="entry name" value="Methyltranfer_dom"/>
</dbReference>
<evidence type="ECO:0000256" key="7">
    <source>
        <dbReference type="SAM" id="MobiDB-lite"/>
    </source>
</evidence>
<dbReference type="OrthoDB" id="10250660at2759"/>
<dbReference type="InterPro" id="IPR035979">
    <property type="entry name" value="RBD_domain_sf"/>
</dbReference>
<evidence type="ECO:0000313" key="10">
    <source>
        <dbReference type="Proteomes" id="UP000186922"/>
    </source>
</evidence>
<feature type="binding site" evidence="6">
    <location>
        <position position="506"/>
    </location>
    <ligand>
        <name>S-adenosyl-L-methionine</name>
        <dbReference type="ChEBI" id="CHEBI:59789"/>
    </ligand>
</feature>
<dbReference type="InterPro" id="IPR012677">
    <property type="entry name" value="Nucleotide-bd_a/b_plait_sf"/>
</dbReference>
<dbReference type="InterPro" id="IPR045850">
    <property type="entry name" value="TRM2_met"/>
</dbReference>
<dbReference type="GO" id="GO:0003723">
    <property type="term" value="F:RNA binding"/>
    <property type="evidence" value="ECO:0007669"/>
    <property type="project" value="TreeGrafter"/>
</dbReference>
<dbReference type="EC" id="2.1.1.35" evidence="4"/>
<dbReference type="Gene3D" id="3.40.50.150">
    <property type="entry name" value="Vaccinia Virus protein VP39"/>
    <property type="match status" value="1"/>
</dbReference>
<dbReference type="InterPro" id="IPR010280">
    <property type="entry name" value="U5_MeTrfase_fam"/>
</dbReference>
<reference evidence="9 10" key="1">
    <citation type="journal article" date="2016" name="Nat. Commun.">
        <title>Extremotolerant tardigrade genome and improved radiotolerance of human cultured cells by tardigrade-unique protein.</title>
        <authorList>
            <person name="Hashimoto T."/>
            <person name="Horikawa D.D."/>
            <person name="Saito Y."/>
            <person name="Kuwahara H."/>
            <person name="Kozuka-Hata H."/>
            <person name="Shin-I T."/>
            <person name="Minakuchi Y."/>
            <person name="Ohishi K."/>
            <person name="Motoyama A."/>
            <person name="Aizu T."/>
            <person name="Enomoto A."/>
            <person name="Kondo K."/>
            <person name="Tanaka S."/>
            <person name="Hara Y."/>
            <person name="Koshikawa S."/>
            <person name="Sagara H."/>
            <person name="Miura T."/>
            <person name="Yokobori S."/>
            <person name="Miyagawa K."/>
            <person name="Suzuki Y."/>
            <person name="Kubo T."/>
            <person name="Oyama M."/>
            <person name="Kohara Y."/>
            <person name="Fujiyama A."/>
            <person name="Arakawa K."/>
            <person name="Katayama T."/>
            <person name="Toyoda A."/>
            <person name="Kunieda T."/>
        </authorList>
    </citation>
    <scope>NUCLEOTIDE SEQUENCE [LARGE SCALE GENOMIC DNA]</scope>
    <source>
        <strain evidence="9 10">YOKOZUNA-1</strain>
    </source>
</reference>
<keyword evidence="1 6" id="KW-0489">Methyltransferase</keyword>
<keyword evidence="2 6" id="KW-0808">Transferase</keyword>
<evidence type="ECO:0000259" key="8">
    <source>
        <dbReference type="Pfam" id="PF13847"/>
    </source>
</evidence>
<dbReference type="PANTHER" id="PTHR45904:SF2">
    <property type="entry name" value="TRNA (URACIL-5-)-METHYLTRANSFERASE HOMOLOG A"/>
    <property type="match status" value="1"/>
</dbReference>
<comment type="similarity">
    <text evidence="6">Belongs to the class I-like SAM-binding methyltransferase superfamily. RNA M5U methyltransferase family.</text>
</comment>
<sequence length="597" mass="67201">MDAAVEGGRSVVHIDATEYKQEDTEMERPSVDTDNAELDDGDNAKDGEAEVTNESASFRIVVQNLPRYFGFKQLKKWFSKLGLDPAKVKPTQGKGRHGAVVACYLTFRKKEEVDDAIRKISTTPFSGSSLTAKIADAAPEPNYRGRQQDQKRTLQPSTKPPEEEILDIVTNLHHLNYEDQLKSKQNHAKEILRKIDKKFNHNAQGTLPWLKKSKGHLCQLDPIKPSPEPQKYRNKCEFSIGVAPNRDRTIGFKLGKYKEGIFWVIDPDACLHINDRMKELVKVFQDFIRSSTLEPFDDPTRKGHYHMLTVRTNKAGHSMINIHLHPQGLSPEKFVEEKQRLRSHCEALPVESRPTFVYWVLDDKTMSGPRRSMRTEEELVFGEKGASFGEELMGYQFKISPDAFFQVNTSAAEVLYSTLIEAASLRPKTIVLDLCCGTGTIGILMAKHAKKVYGIELGEAAVADAVENAKINGVENIEFICAKVEDALDSVLAKLEPDDDVAVILDPPRNGVHNNVVDTLRKQSRINRLLYVACAADNDFTISNLYGLCRNRARFERGGETPFVPVRCTPVDLFPQTKNVELIFVFDRVSKETLVAQ</sequence>
<keyword evidence="3 6" id="KW-0949">S-adenosyl-L-methionine</keyword>
<feature type="active site" description="Nucleophile" evidence="6">
    <location>
        <position position="534"/>
    </location>
</feature>
<dbReference type="Pfam" id="PF13847">
    <property type="entry name" value="Methyltransf_31"/>
    <property type="match status" value="1"/>
</dbReference>
<accession>A0A1D1VWN5</accession>
<evidence type="ECO:0000256" key="1">
    <source>
        <dbReference type="ARBA" id="ARBA00022603"/>
    </source>
</evidence>
<feature type="domain" description="Methyltransferase" evidence="8">
    <location>
        <begin position="427"/>
        <end position="494"/>
    </location>
</feature>
<dbReference type="CDD" id="cd02440">
    <property type="entry name" value="AdoMet_MTases"/>
    <property type="match status" value="1"/>
</dbReference>
<comment type="caution">
    <text evidence="6">Lacks conserved residue(s) required for the propagation of feature annotation.</text>
</comment>
<evidence type="ECO:0000256" key="6">
    <source>
        <dbReference type="PROSITE-ProRule" id="PRU01024"/>
    </source>
</evidence>
<feature type="binding site" evidence="6">
    <location>
        <position position="456"/>
    </location>
    <ligand>
        <name>S-adenosyl-L-methionine</name>
        <dbReference type="ChEBI" id="CHEBI:59789"/>
    </ligand>
</feature>
<comment type="catalytic activity">
    <reaction evidence="5">
        <text>uridine(54) in tRNA + S-adenosyl-L-methionine = 5-methyluridine(54) in tRNA + S-adenosyl-L-homocysteine + H(+)</text>
        <dbReference type="Rhea" id="RHEA:42712"/>
        <dbReference type="Rhea" id="RHEA-COMP:10167"/>
        <dbReference type="Rhea" id="RHEA-COMP:10193"/>
        <dbReference type="ChEBI" id="CHEBI:15378"/>
        <dbReference type="ChEBI" id="CHEBI:57856"/>
        <dbReference type="ChEBI" id="CHEBI:59789"/>
        <dbReference type="ChEBI" id="CHEBI:65315"/>
        <dbReference type="ChEBI" id="CHEBI:74447"/>
        <dbReference type="EC" id="2.1.1.35"/>
    </reaction>
    <physiologicalReaction direction="left-to-right" evidence="5">
        <dbReference type="Rhea" id="RHEA:42713"/>
    </physiologicalReaction>
</comment>
<dbReference type="SUPFAM" id="SSF53335">
    <property type="entry name" value="S-adenosyl-L-methionine-dependent methyltransferases"/>
    <property type="match status" value="1"/>
</dbReference>
<dbReference type="GO" id="GO:0032259">
    <property type="term" value="P:methylation"/>
    <property type="evidence" value="ECO:0007669"/>
    <property type="project" value="UniProtKB-KW"/>
</dbReference>
<feature type="region of interest" description="Disordered" evidence="7">
    <location>
        <begin position="137"/>
        <end position="162"/>
    </location>
</feature>
<dbReference type="AlphaFoldDB" id="A0A1D1VWN5"/>
<organism evidence="9 10">
    <name type="scientific">Ramazzottius varieornatus</name>
    <name type="common">Water bear</name>
    <name type="synonym">Tardigrade</name>
    <dbReference type="NCBI Taxonomy" id="947166"/>
    <lineage>
        <taxon>Eukaryota</taxon>
        <taxon>Metazoa</taxon>
        <taxon>Ecdysozoa</taxon>
        <taxon>Tardigrada</taxon>
        <taxon>Eutardigrada</taxon>
        <taxon>Parachela</taxon>
        <taxon>Hypsibioidea</taxon>
        <taxon>Ramazzottiidae</taxon>
        <taxon>Ramazzottius</taxon>
    </lineage>
</organism>
<dbReference type="PANTHER" id="PTHR45904">
    <property type="entry name" value="TRNA (URACIL-5-)-METHYLTRANSFERASE"/>
    <property type="match status" value="1"/>
</dbReference>
<keyword evidence="10" id="KW-1185">Reference proteome</keyword>
<comment type="caution">
    <text evidence="9">The sequence shown here is derived from an EMBL/GenBank/DDBJ whole genome shotgun (WGS) entry which is preliminary data.</text>
</comment>
<dbReference type="Gene3D" id="2.40.50.1070">
    <property type="match status" value="1"/>
</dbReference>
<evidence type="ECO:0000256" key="4">
    <source>
        <dbReference type="ARBA" id="ARBA00033763"/>
    </source>
</evidence>
<evidence type="ECO:0000256" key="3">
    <source>
        <dbReference type="ARBA" id="ARBA00022691"/>
    </source>
</evidence>
<dbReference type="InterPro" id="IPR029063">
    <property type="entry name" value="SAM-dependent_MTases_sf"/>
</dbReference>
<proteinExistence type="inferred from homology"/>
<evidence type="ECO:0000313" key="9">
    <source>
        <dbReference type="EMBL" id="GAV05870.1"/>
    </source>
</evidence>
<feature type="region of interest" description="Disordered" evidence="7">
    <location>
        <begin position="1"/>
        <end position="52"/>
    </location>
</feature>
<feature type="compositionally biased region" description="Basic and acidic residues" evidence="7">
    <location>
        <begin position="15"/>
        <end position="31"/>
    </location>
</feature>
<dbReference type="SUPFAM" id="SSF54928">
    <property type="entry name" value="RNA-binding domain, RBD"/>
    <property type="match status" value="1"/>
</dbReference>
<protein>
    <recommendedName>
        <fullName evidence="4">tRNA (uracil(54)-C(5))-methyltransferase</fullName>
        <ecNumber evidence="4">2.1.1.35</ecNumber>
    </recommendedName>
</protein>
<name>A0A1D1VWN5_RAMVA</name>
<gene>
    <name evidence="9" type="primary">RvY_15934-1</name>
    <name evidence="9" type="synonym">RvY_15934.1</name>
    <name evidence="9" type="ORF">RvY_15934</name>
</gene>
<dbReference type="GO" id="GO:0006396">
    <property type="term" value="P:RNA processing"/>
    <property type="evidence" value="ECO:0007669"/>
    <property type="project" value="InterPro"/>
</dbReference>
<dbReference type="Gene3D" id="3.30.70.330">
    <property type="match status" value="1"/>
</dbReference>
<dbReference type="EMBL" id="BDGG01000012">
    <property type="protein sequence ID" value="GAV05870.1"/>
    <property type="molecule type" value="Genomic_DNA"/>
</dbReference>
<evidence type="ECO:0000256" key="5">
    <source>
        <dbReference type="ARBA" id="ARBA00047278"/>
    </source>
</evidence>
<dbReference type="GO" id="GO:0030697">
    <property type="term" value="F:tRNA (uracil(54)-C5)-methyltransferase activity, S-adenosyl methionine-dependent"/>
    <property type="evidence" value="ECO:0007669"/>
    <property type="project" value="UniProtKB-EC"/>
</dbReference>
<dbReference type="STRING" id="947166.A0A1D1VWN5"/>
<dbReference type="Proteomes" id="UP000186922">
    <property type="component" value="Unassembled WGS sequence"/>
</dbReference>